<evidence type="ECO:0000313" key="10">
    <source>
        <dbReference type="Proteomes" id="UP001500889"/>
    </source>
</evidence>
<dbReference type="Pfam" id="PF00534">
    <property type="entry name" value="Glycos_transf_1"/>
    <property type="match status" value="1"/>
</dbReference>
<dbReference type="Proteomes" id="UP001500889">
    <property type="component" value="Chromosome A"/>
</dbReference>
<comment type="similarity">
    <text evidence="1">Belongs to the glycosyltransferase group 1 family. Glycosyltransferase 4 subfamily.</text>
</comment>
<accession>A0AAU9FZZ6</accession>
<proteinExistence type="inferred from homology"/>
<evidence type="ECO:0000256" key="5">
    <source>
        <dbReference type="ARBA" id="ARBA00044539"/>
    </source>
</evidence>
<comment type="catalytic activity">
    <reaction evidence="6">
        <text>queuosine(34) in tRNA(Asp) + GDP-alpha-D-mannose = O-4''-alpha-D-mannosylqueuosine(34) in tRNA(Asp) + GDP + H(+)</text>
        <dbReference type="Rhea" id="RHEA:12885"/>
        <dbReference type="Rhea" id="RHEA-COMP:18572"/>
        <dbReference type="Rhea" id="RHEA-COMP:18581"/>
        <dbReference type="ChEBI" id="CHEBI:15378"/>
        <dbReference type="ChEBI" id="CHEBI:57527"/>
        <dbReference type="ChEBI" id="CHEBI:58189"/>
        <dbReference type="ChEBI" id="CHEBI:194431"/>
        <dbReference type="ChEBI" id="CHEBI:194442"/>
        <dbReference type="EC" id="2.4.1.110"/>
    </reaction>
    <physiologicalReaction direction="left-to-right" evidence="6">
        <dbReference type="Rhea" id="RHEA:12886"/>
    </physiologicalReaction>
</comment>
<dbReference type="PANTHER" id="PTHR13615:SF3">
    <property type="entry name" value="GLYCOSYLTRANSFERASE-LIKE DOMAIN-CONTAINING PROTEIN 1"/>
    <property type="match status" value="1"/>
</dbReference>
<evidence type="ECO:0000313" key="9">
    <source>
        <dbReference type="EMBL" id="BFG01156.1"/>
    </source>
</evidence>
<evidence type="ECO:0000256" key="2">
    <source>
        <dbReference type="ARBA" id="ARBA00022676"/>
    </source>
</evidence>
<name>A0AAU9FZZ6_DROMD</name>
<keyword evidence="3" id="KW-0808">Transferase</keyword>
<gene>
    <name evidence="9" type="ORF">DMAD_00977</name>
</gene>
<dbReference type="InterPro" id="IPR051862">
    <property type="entry name" value="GT-like_domain_containing_1"/>
</dbReference>
<organism evidence="9 10">
    <name type="scientific">Drosophila madeirensis</name>
    <name type="common">Fruit fly</name>
    <dbReference type="NCBI Taxonomy" id="30013"/>
    <lineage>
        <taxon>Eukaryota</taxon>
        <taxon>Metazoa</taxon>
        <taxon>Ecdysozoa</taxon>
        <taxon>Arthropoda</taxon>
        <taxon>Hexapoda</taxon>
        <taxon>Insecta</taxon>
        <taxon>Pterygota</taxon>
        <taxon>Neoptera</taxon>
        <taxon>Endopterygota</taxon>
        <taxon>Diptera</taxon>
        <taxon>Brachycera</taxon>
        <taxon>Muscomorpha</taxon>
        <taxon>Ephydroidea</taxon>
        <taxon>Drosophilidae</taxon>
        <taxon>Drosophila</taxon>
        <taxon>Sophophora</taxon>
    </lineage>
</organism>
<evidence type="ECO:0000256" key="6">
    <source>
        <dbReference type="ARBA" id="ARBA00048439"/>
    </source>
</evidence>
<dbReference type="InterPro" id="IPR001296">
    <property type="entry name" value="Glyco_trans_1"/>
</dbReference>
<evidence type="ECO:0000259" key="8">
    <source>
        <dbReference type="Pfam" id="PF12038"/>
    </source>
</evidence>
<evidence type="ECO:0000256" key="3">
    <source>
        <dbReference type="ARBA" id="ARBA00022679"/>
    </source>
</evidence>
<dbReference type="EMBL" id="AP029266">
    <property type="protein sequence ID" value="BFG01156.1"/>
    <property type="molecule type" value="Genomic_DNA"/>
</dbReference>
<dbReference type="CDD" id="cd01635">
    <property type="entry name" value="Glycosyltransferase_GTB-type"/>
    <property type="match status" value="1"/>
</dbReference>
<dbReference type="Gene3D" id="3.40.50.2000">
    <property type="entry name" value="Glycogen Phosphorylase B"/>
    <property type="match status" value="1"/>
</dbReference>
<dbReference type="InterPro" id="IPR022701">
    <property type="entry name" value="QTMAN_N"/>
</dbReference>
<dbReference type="GO" id="GO:0016438">
    <property type="term" value="F:tRNA-queuosine(34) beta-mannosyltransferase activity"/>
    <property type="evidence" value="ECO:0007669"/>
    <property type="project" value="UniProtKB-EC"/>
</dbReference>
<dbReference type="AlphaFoldDB" id="A0AAU9FZZ6"/>
<sequence>MSSGQPQILIIEPFYGGSHKQLIDTLVECLNLTNYELFSLPAKKWHWRARTSALFFSQLIPFDHNYKVLFTSSVLSLAELIGVRPDLIACRKIVYFHENQLVYPVREVKTRDCQYGFNEILSCLAADIVLFNSDFNRTSFLDNVQPFLNIPPDFKLKHIREKIENKCEVLYFPIKFHALTNDRRIVDVKLNADANLDRDCLHLIWPHRWEHDKNPDLLVEVLLELSNRQVNFKVTICGESYQEVPEAFEGIRQKLGSKLINYGHLSREEYIKSLLAGDIVISTASHEFYGVSMLEATYCGCYPIAPNKLVYPEIYPKPNLYSTTNSLIKMLYNWCRSPEHFRRHRVQFFESFSFDKYSAEHLVPKYLDKMGISSNLRQSES</sequence>
<reference evidence="9 10" key="1">
    <citation type="submission" date="2024-02" db="EMBL/GenBank/DDBJ databases">
        <title>A chromosome-level genome assembly of Drosophila madeirensis, a fruit fly species endemic to Madeira island.</title>
        <authorList>
            <person name="Tomihara K."/>
            <person name="Llopart A."/>
            <person name="Yamamoto D."/>
        </authorList>
    </citation>
    <scope>NUCLEOTIDE SEQUENCE [LARGE SCALE GENOMIC DNA]</scope>
    <source>
        <strain evidence="9 10">RF1</strain>
    </source>
</reference>
<dbReference type="EC" id="2.4.1.110" evidence="4"/>
<dbReference type="PANTHER" id="PTHR13615">
    <property type="entry name" value="GLYCOSYLTRANSFERASE-LIKE 1"/>
    <property type="match status" value="1"/>
</dbReference>
<evidence type="ECO:0000256" key="1">
    <source>
        <dbReference type="ARBA" id="ARBA00009481"/>
    </source>
</evidence>
<feature type="domain" description="tRNA-queuosine alpha-mannosyltransferase N-terminal" evidence="8">
    <location>
        <begin position="7"/>
        <end position="174"/>
    </location>
</feature>
<dbReference type="SUPFAM" id="SSF53756">
    <property type="entry name" value="UDP-Glycosyltransferase/glycogen phosphorylase"/>
    <property type="match status" value="1"/>
</dbReference>
<dbReference type="Pfam" id="PF12038">
    <property type="entry name" value="QTMAN_N"/>
    <property type="match status" value="1"/>
</dbReference>
<keyword evidence="10" id="KW-1185">Reference proteome</keyword>
<feature type="domain" description="Glycosyl transferase family 1" evidence="7">
    <location>
        <begin position="205"/>
        <end position="314"/>
    </location>
</feature>
<protein>
    <recommendedName>
        <fullName evidence="5">tRNA-queuosine alpha-mannosyltransferase</fullName>
        <ecNumber evidence="4">2.4.1.110</ecNumber>
    </recommendedName>
</protein>
<keyword evidence="2" id="KW-0328">Glycosyltransferase</keyword>
<evidence type="ECO:0000259" key="7">
    <source>
        <dbReference type="Pfam" id="PF00534"/>
    </source>
</evidence>
<evidence type="ECO:0000256" key="4">
    <source>
        <dbReference type="ARBA" id="ARBA00044517"/>
    </source>
</evidence>